<protein>
    <recommendedName>
        <fullName evidence="4">Alginate lyase domain-containing protein</fullName>
    </recommendedName>
</protein>
<dbReference type="RefSeq" id="WP_122201937.1">
    <property type="nucleotide sequence ID" value="NZ_CABJFV010000014.1"/>
</dbReference>
<organism evidence="5 6">
    <name type="scientific">Bacteroides nordii</name>
    <dbReference type="NCBI Taxonomy" id="291645"/>
    <lineage>
        <taxon>Bacteria</taxon>
        <taxon>Pseudomonadati</taxon>
        <taxon>Bacteroidota</taxon>
        <taxon>Bacteroidia</taxon>
        <taxon>Bacteroidales</taxon>
        <taxon>Bacteroidaceae</taxon>
        <taxon>Bacteroides</taxon>
    </lineage>
</organism>
<dbReference type="InterPro" id="IPR008397">
    <property type="entry name" value="Alginate_lyase_dom"/>
</dbReference>
<sequence length="399" mass="45887">MKYIFYSFLFACFFGVKCVFAQQPSPMIGFDLSELIETRDGIKKGESSLIKSYNDLIKEADACLALKPETVTDGMLPPSGDKHDFYAIGKYAWPNPKSADGMPYIRKDCSINPEANGPKFDLARYNNTVDRIKLLSLAWFYSQDERYAKKATQLLRVWFINEDTRMNPHFECASALPGVYKGMAIGIIFGVTLVEMTDCVKLLSLSESWTGKDDTALKQWFSDYVQWLRTSKFGIQEKKAQNNHGTWYSAQIAAYSLYTGELEYVKEMVEFGKQQIREQIALNGSLPHEMKRDWAFSYSVYGLRAFTVLAECGERIGEDLWNYKTPDGYNLQSAYLFLAPYLSGQKEWEWGSVRENEQTERIALPMMKRAAKKYDSTILMQAVRHLQTLYGKSLKYDWI</sequence>
<dbReference type="Proteomes" id="UP000284379">
    <property type="component" value="Unassembled WGS sequence"/>
</dbReference>
<evidence type="ECO:0000256" key="3">
    <source>
        <dbReference type="SAM" id="SignalP"/>
    </source>
</evidence>
<name>A0A413VJL7_9BACE</name>
<dbReference type="EMBL" id="QSGO01000014">
    <property type="protein sequence ID" value="RHB33776.1"/>
    <property type="molecule type" value="Genomic_DNA"/>
</dbReference>
<dbReference type="InterPro" id="IPR008929">
    <property type="entry name" value="Chondroitin_lyas"/>
</dbReference>
<dbReference type="Pfam" id="PF05426">
    <property type="entry name" value="Alginate_lyase"/>
    <property type="match status" value="1"/>
</dbReference>
<feature type="chain" id="PRO_5018968964" description="Alginate lyase domain-containing protein" evidence="3">
    <location>
        <begin position="22"/>
        <end position="399"/>
    </location>
</feature>
<feature type="domain" description="Alginate lyase" evidence="4">
    <location>
        <begin position="76"/>
        <end position="348"/>
    </location>
</feature>
<proteinExistence type="predicted"/>
<evidence type="ECO:0000313" key="6">
    <source>
        <dbReference type="Proteomes" id="UP000284379"/>
    </source>
</evidence>
<evidence type="ECO:0000256" key="2">
    <source>
        <dbReference type="ARBA" id="ARBA00023239"/>
    </source>
</evidence>
<keyword evidence="2" id="KW-0456">Lyase</keyword>
<evidence type="ECO:0000259" key="4">
    <source>
        <dbReference type="Pfam" id="PF05426"/>
    </source>
</evidence>
<dbReference type="SUPFAM" id="SSF48230">
    <property type="entry name" value="Chondroitin AC/alginate lyase"/>
    <property type="match status" value="1"/>
</dbReference>
<dbReference type="Gene3D" id="1.50.10.100">
    <property type="entry name" value="Chondroitin AC/alginate lyase"/>
    <property type="match status" value="1"/>
</dbReference>
<keyword evidence="1 3" id="KW-0732">Signal</keyword>
<evidence type="ECO:0000313" key="5">
    <source>
        <dbReference type="EMBL" id="RHB33776.1"/>
    </source>
</evidence>
<dbReference type="GO" id="GO:0042597">
    <property type="term" value="C:periplasmic space"/>
    <property type="evidence" value="ECO:0007669"/>
    <property type="project" value="InterPro"/>
</dbReference>
<comment type="caution">
    <text evidence="5">The sequence shown here is derived from an EMBL/GenBank/DDBJ whole genome shotgun (WGS) entry which is preliminary data.</text>
</comment>
<feature type="signal peptide" evidence="3">
    <location>
        <begin position="1"/>
        <end position="21"/>
    </location>
</feature>
<dbReference type="GO" id="GO:0016829">
    <property type="term" value="F:lyase activity"/>
    <property type="evidence" value="ECO:0007669"/>
    <property type="project" value="UniProtKB-KW"/>
</dbReference>
<evidence type="ECO:0000256" key="1">
    <source>
        <dbReference type="ARBA" id="ARBA00022729"/>
    </source>
</evidence>
<gene>
    <name evidence="5" type="ORF">DW888_15560</name>
</gene>
<accession>A0A413VJL7</accession>
<dbReference type="AlphaFoldDB" id="A0A413VJL7"/>
<reference evidence="5 6" key="1">
    <citation type="submission" date="2018-08" db="EMBL/GenBank/DDBJ databases">
        <title>A genome reference for cultivated species of the human gut microbiota.</title>
        <authorList>
            <person name="Zou Y."/>
            <person name="Xue W."/>
            <person name="Luo G."/>
        </authorList>
    </citation>
    <scope>NUCLEOTIDE SEQUENCE [LARGE SCALE GENOMIC DNA]</scope>
    <source>
        <strain evidence="5 6">AM40-30BH</strain>
    </source>
</reference>